<dbReference type="AlphaFoldDB" id="A0AAV4D670"/>
<dbReference type="Proteomes" id="UP000735302">
    <property type="component" value="Unassembled WGS sequence"/>
</dbReference>
<reference evidence="1 2" key="1">
    <citation type="journal article" date="2021" name="Elife">
        <title>Chloroplast acquisition without the gene transfer in kleptoplastic sea slugs, Plakobranchus ocellatus.</title>
        <authorList>
            <person name="Maeda T."/>
            <person name="Takahashi S."/>
            <person name="Yoshida T."/>
            <person name="Shimamura S."/>
            <person name="Takaki Y."/>
            <person name="Nagai Y."/>
            <person name="Toyoda A."/>
            <person name="Suzuki Y."/>
            <person name="Arimoto A."/>
            <person name="Ishii H."/>
            <person name="Satoh N."/>
            <person name="Nishiyama T."/>
            <person name="Hasebe M."/>
            <person name="Maruyama T."/>
            <person name="Minagawa J."/>
            <person name="Obokata J."/>
            <person name="Shigenobu S."/>
        </authorList>
    </citation>
    <scope>NUCLEOTIDE SEQUENCE [LARGE SCALE GENOMIC DNA]</scope>
</reference>
<gene>
    <name evidence="1" type="ORF">PoB_006594100</name>
</gene>
<evidence type="ECO:0000313" key="1">
    <source>
        <dbReference type="EMBL" id="GFO39436.1"/>
    </source>
</evidence>
<accession>A0AAV4D670</accession>
<keyword evidence="2" id="KW-1185">Reference proteome</keyword>
<proteinExistence type="predicted"/>
<comment type="caution">
    <text evidence="1">The sequence shown here is derived from an EMBL/GenBank/DDBJ whole genome shotgun (WGS) entry which is preliminary data.</text>
</comment>
<evidence type="ECO:0000313" key="2">
    <source>
        <dbReference type="Proteomes" id="UP000735302"/>
    </source>
</evidence>
<name>A0AAV4D670_9GAST</name>
<dbReference type="EMBL" id="BLXT01007498">
    <property type="protein sequence ID" value="GFO39436.1"/>
    <property type="molecule type" value="Genomic_DNA"/>
</dbReference>
<sequence length="114" mass="12791">MISSFEALHLARTSEAGSELNSERDRKIPEDLRAGQQFTAPPTHLIVQTNDTQVIEGMHRLMQTAIAPEGRRRCSTSTVRLVRRKSASKRTDVILAPRSLSYKISYRDSAAHSE</sequence>
<protein>
    <submittedName>
        <fullName evidence="1">Uncharacterized protein</fullName>
    </submittedName>
</protein>
<organism evidence="1 2">
    <name type="scientific">Plakobranchus ocellatus</name>
    <dbReference type="NCBI Taxonomy" id="259542"/>
    <lineage>
        <taxon>Eukaryota</taxon>
        <taxon>Metazoa</taxon>
        <taxon>Spiralia</taxon>
        <taxon>Lophotrochozoa</taxon>
        <taxon>Mollusca</taxon>
        <taxon>Gastropoda</taxon>
        <taxon>Heterobranchia</taxon>
        <taxon>Euthyneura</taxon>
        <taxon>Panpulmonata</taxon>
        <taxon>Sacoglossa</taxon>
        <taxon>Placobranchoidea</taxon>
        <taxon>Plakobranchidae</taxon>
        <taxon>Plakobranchus</taxon>
    </lineage>
</organism>